<dbReference type="AlphaFoldDB" id="A0A150RJ06"/>
<dbReference type="Gene3D" id="1.10.630.10">
    <property type="entry name" value="Cytochrome P450"/>
    <property type="match status" value="1"/>
</dbReference>
<keyword evidence="5 7" id="KW-0408">Iron</keyword>
<evidence type="ECO:0000256" key="6">
    <source>
        <dbReference type="ARBA" id="ARBA00023033"/>
    </source>
</evidence>
<dbReference type="PROSITE" id="PS00086">
    <property type="entry name" value="CYTOCHROME_P450"/>
    <property type="match status" value="1"/>
</dbReference>
<dbReference type="InterPro" id="IPR017972">
    <property type="entry name" value="Cyt_P450_CS"/>
</dbReference>
<dbReference type="InterPro" id="IPR002397">
    <property type="entry name" value="Cyt_P450_B"/>
</dbReference>
<keyword evidence="2 7" id="KW-0349">Heme</keyword>
<dbReference type="GO" id="GO:0005506">
    <property type="term" value="F:iron ion binding"/>
    <property type="evidence" value="ECO:0007669"/>
    <property type="project" value="InterPro"/>
</dbReference>
<organism evidence="8 9">
    <name type="scientific">Sorangium cellulosum</name>
    <name type="common">Polyangium cellulosum</name>
    <dbReference type="NCBI Taxonomy" id="56"/>
    <lineage>
        <taxon>Bacteria</taxon>
        <taxon>Pseudomonadati</taxon>
        <taxon>Myxococcota</taxon>
        <taxon>Polyangia</taxon>
        <taxon>Polyangiales</taxon>
        <taxon>Polyangiaceae</taxon>
        <taxon>Sorangium</taxon>
    </lineage>
</organism>
<dbReference type="PRINTS" id="PR00359">
    <property type="entry name" value="BP450"/>
</dbReference>
<accession>A0A150RJ06</accession>
<dbReference type="EMBL" id="JEMC01003588">
    <property type="protein sequence ID" value="KYF80150.1"/>
    <property type="molecule type" value="Genomic_DNA"/>
</dbReference>
<sequence>MSPPPVGAAAAVEFTFDPTTAEFARDPFPTYSYLRTHAPVYSWEAGRSWVVTRHEDVALVLRDRRFSVSPRHWIHAERTPMEGPIAEFYRLVGSGLAGAPPDDHVRLRRLVNPAFNPRAIERMRERVQGIVDSMLDAAVREGTVEVRNDFAEMLPIRVLGSILGIPADEDVEFRAFALALIKALNPWRARDELAQCVATVLEGKRLLVRLIELRRSNPADDLLSDLIRAEEAGDRLTIDQLMGIIIGLLIAGSDTTVHGLCFAVFELLRQPDVLQAVLADRALLKGAIDESLRHNPFMKFGTLPRYALEDVEIRGVTIPKGHRVHPIVSAALHDPEVYPDPEVFDMRRDNTGSLVFGVGPHYCLGAPLARLELNVAVGALLDRSKNPRLIDVEPEFRPNPQMRDMVSLRVALSSG</sequence>
<proteinExistence type="inferred from homology"/>
<evidence type="ECO:0000256" key="3">
    <source>
        <dbReference type="ARBA" id="ARBA00022723"/>
    </source>
</evidence>
<dbReference type="PANTHER" id="PTHR46696">
    <property type="entry name" value="P450, PUTATIVE (EUROFUNG)-RELATED"/>
    <property type="match status" value="1"/>
</dbReference>
<gene>
    <name evidence="8" type="ORF">BE18_49020</name>
</gene>
<dbReference type="InterPro" id="IPR001128">
    <property type="entry name" value="Cyt_P450"/>
</dbReference>
<dbReference type="Pfam" id="PF00067">
    <property type="entry name" value="p450"/>
    <property type="match status" value="1"/>
</dbReference>
<evidence type="ECO:0000256" key="7">
    <source>
        <dbReference type="RuleBase" id="RU000461"/>
    </source>
</evidence>
<evidence type="ECO:0000313" key="9">
    <source>
        <dbReference type="Proteomes" id="UP000075515"/>
    </source>
</evidence>
<dbReference type="InterPro" id="IPR036396">
    <property type="entry name" value="Cyt_P450_sf"/>
</dbReference>
<dbReference type="FunFam" id="1.10.630.10:FF:000018">
    <property type="entry name" value="Cytochrome P450 monooxygenase"/>
    <property type="match status" value="1"/>
</dbReference>
<dbReference type="GO" id="GO:0004497">
    <property type="term" value="F:monooxygenase activity"/>
    <property type="evidence" value="ECO:0007669"/>
    <property type="project" value="UniProtKB-KW"/>
</dbReference>
<keyword evidence="3 7" id="KW-0479">Metal-binding</keyword>
<evidence type="ECO:0000256" key="2">
    <source>
        <dbReference type="ARBA" id="ARBA00022617"/>
    </source>
</evidence>
<dbReference type="GO" id="GO:0020037">
    <property type="term" value="F:heme binding"/>
    <property type="evidence" value="ECO:0007669"/>
    <property type="project" value="InterPro"/>
</dbReference>
<evidence type="ECO:0000256" key="5">
    <source>
        <dbReference type="ARBA" id="ARBA00023004"/>
    </source>
</evidence>
<evidence type="ECO:0000313" key="8">
    <source>
        <dbReference type="EMBL" id="KYF80150.1"/>
    </source>
</evidence>
<dbReference type="PANTHER" id="PTHR46696:SF1">
    <property type="entry name" value="CYTOCHROME P450 YJIB-RELATED"/>
    <property type="match status" value="1"/>
</dbReference>
<keyword evidence="6 7" id="KW-0503">Monooxygenase</keyword>
<evidence type="ECO:0000256" key="4">
    <source>
        <dbReference type="ARBA" id="ARBA00023002"/>
    </source>
</evidence>
<reference evidence="8 9" key="1">
    <citation type="submission" date="2014-02" db="EMBL/GenBank/DDBJ databases">
        <title>The small core and large imbalanced accessory genome model reveals a collaborative survival strategy of Sorangium cellulosum strains in nature.</title>
        <authorList>
            <person name="Han K."/>
            <person name="Peng R."/>
            <person name="Blom J."/>
            <person name="Li Y.-Z."/>
        </authorList>
    </citation>
    <scope>NUCLEOTIDE SEQUENCE [LARGE SCALE GENOMIC DNA]</scope>
    <source>
        <strain evidence="8 9">So0149</strain>
    </source>
</reference>
<evidence type="ECO:0000256" key="1">
    <source>
        <dbReference type="ARBA" id="ARBA00010617"/>
    </source>
</evidence>
<evidence type="ECO:0008006" key="10">
    <source>
        <dbReference type="Google" id="ProtNLM"/>
    </source>
</evidence>
<protein>
    <recommendedName>
        <fullName evidence="10">Cytochrome P450</fullName>
    </recommendedName>
</protein>
<dbReference type="Proteomes" id="UP000075515">
    <property type="component" value="Unassembled WGS sequence"/>
</dbReference>
<dbReference type="SUPFAM" id="SSF48264">
    <property type="entry name" value="Cytochrome P450"/>
    <property type="match status" value="1"/>
</dbReference>
<comment type="caution">
    <text evidence="8">The sequence shown here is derived from an EMBL/GenBank/DDBJ whole genome shotgun (WGS) entry which is preliminary data.</text>
</comment>
<comment type="similarity">
    <text evidence="1 7">Belongs to the cytochrome P450 family.</text>
</comment>
<keyword evidence="4 7" id="KW-0560">Oxidoreductase</keyword>
<dbReference type="GO" id="GO:0016705">
    <property type="term" value="F:oxidoreductase activity, acting on paired donors, with incorporation or reduction of molecular oxygen"/>
    <property type="evidence" value="ECO:0007669"/>
    <property type="project" value="InterPro"/>
</dbReference>
<name>A0A150RJ06_SORCE</name>
<dbReference type="PRINTS" id="PR00385">
    <property type="entry name" value="P450"/>
</dbReference>